<dbReference type="PROSITE" id="PS50110">
    <property type="entry name" value="RESPONSE_REGULATORY"/>
    <property type="match status" value="1"/>
</dbReference>
<dbReference type="InterPro" id="IPR051552">
    <property type="entry name" value="HptR"/>
</dbReference>
<keyword evidence="3 8" id="KW-0597">Phosphoprotein</keyword>
<keyword evidence="5" id="KW-0805">Transcription regulation</keyword>
<dbReference type="AlphaFoldDB" id="A0A559K611"/>
<dbReference type="SMART" id="SM00448">
    <property type="entry name" value="REC"/>
    <property type="match status" value="1"/>
</dbReference>
<feature type="domain" description="Response regulatory" evidence="10">
    <location>
        <begin position="7"/>
        <end position="124"/>
    </location>
</feature>
<comment type="subcellular location">
    <subcellularLocation>
        <location evidence="1">Cytoplasm</location>
    </subcellularLocation>
</comment>
<dbReference type="Gene3D" id="1.10.10.60">
    <property type="entry name" value="Homeodomain-like"/>
    <property type="match status" value="2"/>
</dbReference>
<dbReference type="PANTHER" id="PTHR42713">
    <property type="entry name" value="HISTIDINE KINASE-RELATED"/>
    <property type="match status" value="1"/>
</dbReference>
<evidence type="ECO:0000313" key="11">
    <source>
        <dbReference type="EMBL" id="TVY07574.1"/>
    </source>
</evidence>
<evidence type="ECO:0000256" key="4">
    <source>
        <dbReference type="ARBA" id="ARBA00023012"/>
    </source>
</evidence>
<evidence type="ECO:0000256" key="3">
    <source>
        <dbReference type="ARBA" id="ARBA00022553"/>
    </source>
</evidence>
<reference evidence="11 12" key="1">
    <citation type="submission" date="2019-07" db="EMBL/GenBank/DDBJ databases">
        <authorList>
            <person name="Kim J."/>
        </authorList>
    </citation>
    <scope>NUCLEOTIDE SEQUENCE [LARGE SCALE GENOMIC DNA]</scope>
    <source>
        <strain evidence="11 12">JC52</strain>
    </source>
</reference>
<dbReference type="Proteomes" id="UP000317036">
    <property type="component" value="Unassembled WGS sequence"/>
</dbReference>
<evidence type="ECO:0000256" key="1">
    <source>
        <dbReference type="ARBA" id="ARBA00004496"/>
    </source>
</evidence>
<dbReference type="SUPFAM" id="SSF52172">
    <property type="entry name" value="CheY-like"/>
    <property type="match status" value="1"/>
</dbReference>
<dbReference type="PRINTS" id="PR00032">
    <property type="entry name" value="HTHARAC"/>
</dbReference>
<evidence type="ECO:0000256" key="8">
    <source>
        <dbReference type="PROSITE-ProRule" id="PRU00169"/>
    </source>
</evidence>
<keyword evidence="4" id="KW-0902">Two-component regulatory system</keyword>
<keyword evidence="2" id="KW-0963">Cytoplasm</keyword>
<dbReference type="InterPro" id="IPR041522">
    <property type="entry name" value="CdaR_GGDEF"/>
</dbReference>
<dbReference type="InterPro" id="IPR020449">
    <property type="entry name" value="Tscrpt_reg_AraC-type_HTH"/>
</dbReference>
<proteinExistence type="predicted"/>
<feature type="modified residue" description="4-aspartylphosphate" evidence="8">
    <location>
        <position position="59"/>
    </location>
</feature>
<feature type="domain" description="HTH araC/xylS-type" evidence="9">
    <location>
        <begin position="442"/>
        <end position="547"/>
    </location>
</feature>
<evidence type="ECO:0000259" key="10">
    <source>
        <dbReference type="PROSITE" id="PS50110"/>
    </source>
</evidence>
<comment type="caution">
    <text evidence="11">The sequence shown here is derived from an EMBL/GenBank/DDBJ whole genome shotgun (WGS) entry which is preliminary data.</text>
</comment>
<dbReference type="Pfam" id="PF17853">
    <property type="entry name" value="GGDEF_2"/>
    <property type="match status" value="1"/>
</dbReference>
<dbReference type="Gene3D" id="3.40.50.2300">
    <property type="match status" value="1"/>
</dbReference>
<dbReference type="Pfam" id="PF00072">
    <property type="entry name" value="Response_reg"/>
    <property type="match status" value="1"/>
</dbReference>
<dbReference type="OrthoDB" id="9794370at2"/>
<dbReference type="InterPro" id="IPR001789">
    <property type="entry name" value="Sig_transdc_resp-reg_receiver"/>
</dbReference>
<dbReference type="GO" id="GO:0000160">
    <property type="term" value="P:phosphorelay signal transduction system"/>
    <property type="evidence" value="ECO:0007669"/>
    <property type="project" value="UniProtKB-KW"/>
</dbReference>
<gene>
    <name evidence="11" type="ORF">FPZ49_23480</name>
</gene>
<evidence type="ECO:0000256" key="7">
    <source>
        <dbReference type="ARBA" id="ARBA00023163"/>
    </source>
</evidence>
<evidence type="ECO:0000256" key="2">
    <source>
        <dbReference type="ARBA" id="ARBA00022490"/>
    </source>
</evidence>
<keyword evidence="7" id="KW-0804">Transcription</keyword>
<dbReference type="InterPro" id="IPR011006">
    <property type="entry name" value="CheY-like_superfamily"/>
</dbReference>
<dbReference type="InterPro" id="IPR009057">
    <property type="entry name" value="Homeodomain-like_sf"/>
</dbReference>
<dbReference type="Pfam" id="PF12833">
    <property type="entry name" value="HTH_18"/>
    <property type="match status" value="1"/>
</dbReference>
<keyword evidence="12" id="KW-1185">Reference proteome</keyword>
<protein>
    <submittedName>
        <fullName evidence="11">Response regulator</fullName>
    </submittedName>
</protein>
<dbReference type="GO" id="GO:0043565">
    <property type="term" value="F:sequence-specific DNA binding"/>
    <property type="evidence" value="ECO:0007669"/>
    <property type="project" value="InterPro"/>
</dbReference>
<dbReference type="SMART" id="SM00342">
    <property type="entry name" value="HTH_ARAC"/>
    <property type="match status" value="1"/>
</dbReference>
<accession>A0A559K611</accession>
<dbReference type="GO" id="GO:0003700">
    <property type="term" value="F:DNA-binding transcription factor activity"/>
    <property type="evidence" value="ECO:0007669"/>
    <property type="project" value="InterPro"/>
</dbReference>
<evidence type="ECO:0000256" key="6">
    <source>
        <dbReference type="ARBA" id="ARBA00023125"/>
    </source>
</evidence>
<dbReference type="SUPFAM" id="SSF46689">
    <property type="entry name" value="Homeodomain-like"/>
    <property type="match status" value="2"/>
</dbReference>
<evidence type="ECO:0000259" key="9">
    <source>
        <dbReference type="PROSITE" id="PS01124"/>
    </source>
</evidence>
<dbReference type="EMBL" id="VNJI01000035">
    <property type="protein sequence ID" value="TVY07574.1"/>
    <property type="molecule type" value="Genomic_DNA"/>
</dbReference>
<dbReference type="CDD" id="cd17536">
    <property type="entry name" value="REC_YesN-like"/>
    <property type="match status" value="1"/>
</dbReference>
<dbReference type="PROSITE" id="PS01124">
    <property type="entry name" value="HTH_ARAC_FAMILY_2"/>
    <property type="match status" value="1"/>
</dbReference>
<dbReference type="InterPro" id="IPR018060">
    <property type="entry name" value="HTH_AraC"/>
</dbReference>
<evidence type="ECO:0000256" key="5">
    <source>
        <dbReference type="ARBA" id="ARBA00023015"/>
    </source>
</evidence>
<organism evidence="11 12">
    <name type="scientific">Paenibacillus cremeus</name>
    <dbReference type="NCBI Taxonomy" id="2163881"/>
    <lineage>
        <taxon>Bacteria</taxon>
        <taxon>Bacillati</taxon>
        <taxon>Bacillota</taxon>
        <taxon>Bacilli</taxon>
        <taxon>Bacillales</taxon>
        <taxon>Paenibacillaceae</taxon>
        <taxon>Paenibacillus</taxon>
    </lineage>
</organism>
<dbReference type="PANTHER" id="PTHR42713:SF3">
    <property type="entry name" value="TRANSCRIPTIONAL REGULATORY PROTEIN HPTR"/>
    <property type="match status" value="1"/>
</dbReference>
<name>A0A559K611_9BACL</name>
<dbReference type="GO" id="GO:0005737">
    <property type="term" value="C:cytoplasm"/>
    <property type="evidence" value="ECO:0007669"/>
    <property type="project" value="UniProtKB-SubCell"/>
</dbReference>
<sequence length="547" mass="61744">MPVDHLQVLIVDDEYYFRQLLLHLIDWPALGFTVTAEAENGAEALELAHSRKFDLIIADINMPGMTGLDFVEALRLAAIPAKVIFITSYDIFEYARAAVALGASHYLLKPVDEEELEKALKEIREELLQQRRLSETAAGLKLQLERAKPLLREQFLRQHMLHEPAEGPEVLQEQAKFYEVPANACGYAALIAEIDELALRYNKEQERQLWRFAVKNIVQETMEASGVYCAAIDGDDGKIAVFLALPEFGSSRLTELCERARSFINGRMRIFVTFAVGQIYESLSQAHLSYAEALYVLKHKFIQGGNRVIAYAPDREGWDGFVFSLPIDRSEWVSILRNNDREGLLTKIRETCQRLIDTQAGKEMALFVLMECISLGSAIILERGGSLPKAWLMESHPLFKQMYGIETVDAMERWLQCFFGELVAAELSKPSSPRGKSSEIVQKAIGYIQEHYADEAVTLQLASRSIGVNPSYLSHMFKKETGIAFTEYLSDLRLERAMELLREASPAGLVSLKVVDVSQSVGYADPYYFSRCFKKKFGIVPSKILQS</sequence>
<keyword evidence="6" id="KW-0238">DNA-binding</keyword>
<evidence type="ECO:0000313" key="12">
    <source>
        <dbReference type="Proteomes" id="UP000317036"/>
    </source>
</evidence>